<evidence type="ECO:0000313" key="2">
    <source>
        <dbReference type="Proteomes" id="UP001227230"/>
    </source>
</evidence>
<evidence type="ECO:0008006" key="3">
    <source>
        <dbReference type="Google" id="ProtNLM"/>
    </source>
</evidence>
<keyword evidence="2" id="KW-1185">Reference proteome</keyword>
<reference evidence="1 2" key="1">
    <citation type="journal article" date="2023" name="Hortic Res">
        <title>The complete reference genome for grapevine (Vitis vinifera L.) genetics and breeding.</title>
        <authorList>
            <person name="Shi X."/>
            <person name="Cao S."/>
            <person name="Wang X."/>
            <person name="Huang S."/>
            <person name="Wang Y."/>
            <person name="Liu Z."/>
            <person name="Liu W."/>
            <person name="Leng X."/>
            <person name="Peng Y."/>
            <person name="Wang N."/>
            <person name="Wang Y."/>
            <person name="Ma Z."/>
            <person name="Xu X."/>
            <person name="Zhang F."/>
            <person name="Xue H."/>
            <person name="Zhong H."/>
            <person name="Wang Y."/>
            <person name="Zhang K."/>
            <person name="Velt A."/>
            <person name="Avia K."/>
            <person name="Holtgrawe D."/>
            <person name="Grimplet J."/>
            <person name="Matus J.T."/>
            <person name="Ware D."/>
            <person name="Wu X."/>
            <person name="Wang H."/>
            <person name="Liu C."/>
            <person name="Fang Y."/>
            <person name="Rustenholz C."/>
            <person name="Cheng Z."/>
            <person name="Xiao H."/>
            <person name="Zhou Y."/>
        </authorList>
    </citation>
    <scope>NUCLEOTIDE SEQUENCE [LARGE SCALE GENOMIC DNA]</scope>
    <source>
        <strain evidence="2">cv. Pinot noir / PN40024</strain>
        <tissue evidence="1">Leaf</tissue>
    </source>
</reference>
<dbReference type="PANTHER" id="PTHR11439:SF463">
    <property type="entry name" value="REVERSE TRANSCRIPTASE TY1_COPIA-TYPE DOMAIN-CONTAINING PROTEIN"/>
    <property type="match status" value="1"/>
</dbReference>
<protein>
    <recommendedName>
        <fullName evidence="3">Retrovirus-related Pol polyprotein from transposon RE2</fullName>
    </recommendedName>
</protein>
<sequence length="139" mass="15857">MHQPTNTHWVATKCLLRYLKGTISHGLFLRKNSPLHLHAFSDADWAGNKDDRMSTSAYIVFLEHNPISWASKKQRSVARSSIKTEYEAIASIATELSWIRSLLMEITISLPQQPTIYCDNVGTTYLCVKSCFPFLYKTC</sequence>
<proteinExistence type="predicted"/>
<name>A0ABY9DSY5_VITVI</name>
<gene>
    <name evidence="1" type="ORF">VitviT2T_028036</name>
</gene>
<dbReference type="CDD" id="cd09272">
    <property type="entry name" value="RNase_HI_RT_Ty1"/>
    <property type="match status" value="1"/>
</dbReference>
<accession>A0ABY9DSY5</accession>
<dbReference type="PANTHER" id="PTHR11439">
    <property type="entry name" value="GAG-POL-RELATED RETROTRANSPOSON"/>
    <property type="match status" value="1"/>
</dbReference>
<evidence type="ECO:0000313" key="1">
    <source>
        <dbReference type="EMBL" id="WKA10467.1"/>
    </source>
</evidence>
<dbReference type="Proteomes" id="UP001227230">
    <property type="component" value="Chromosome 18"/>
</dbReference>
<dbReference type="EMBL" id="CP126665">
    <property type="protein sequence ID" value="WKA10467.1"/>
    <property type="molecule type" value="Genomic_DNA"/>
</dbReference>
<organism evidence="1 2">
    <name type="scientific">Vitis vinifera</name>
    <name type="common">Grape</name>
    <dbReference type="NCBI Taxonomy" id="29760"/>
    <lineage>
        <taxon>Eukaryota</taxon>
        <taxon>Viridiplantae</taxon>
        <taxon>Streptophyta</taxon>
        <taxon>Embryophyta</taxon>
        <taxon>Tracheophyta</taxon>
        <taxon>Spermatophyta</taxon>
        <taxon>Magnoliopsida</taxon>
        <taxon>eudicotyledons</taxon>
        <taxon>Gunneridae</taxon>
        <taxon>Pentapetalae</taxon>
        <taxon>rosids</taxon>
        <taxon>Vitales</taxon>
        <taxon>Vitaceae</taxon>
        <taxon>Viteae</taxon>
        <taxon>Vitis</taxon>
    </lineage>
</organism>